<accession>A0AAU8A643</accession>
<dbReference type="PROSITE" id="PS51354">
    <property type="entry name" value="GLUTAREDOXIN_2"/>
    <property type="match status" value="1"/>
</dbReference>
<dbReference type="RefSeq" id="WP_434542791.1">
    <property type="nucleotide sequence ID" value="NZ_CP117826.1"/>
</dbReference>
<organism evidence="2">
    <name type="scientific">Christensenella massiliensis</name>
    <dbReference type="NCBI Taxonomy" id="1805714"/>
    <lineage>
        <taxon>Bacteria</taxon>
        <taxon>Bacillati</taxon>
        <taxon>Bacillota</taxon>
        <taxon>Clostridia</taxon>
        <taxon>Christensenellales</taxon>
        <taxon>Christensenellaceae</taxon>
        <taxon>Christensenella</taxon>
    </lineage>
</organism>
<dbReference type="Gene3D" id="3.40.30.10">
    <property type="entry name" value="Glutaredoxin"/>
    <property type="match status" value="1"/>
</dbReference>
<gene>
    <name evidence="2" type="ORF">PUP29_08945</name>
</gene>
<sequence length="88" mass="10515">MAKQVKMMVLDGCPHCRHAFELMDELRLEHPEYRDISVEVIEEEREAEKTQGYDYWYVPTFFVDGVKLHEGVPTKSKIERVFRQALER</sequence>
<dbReference type="Pfam" id="PF13192">
    <property type="entry name" value="Thioredoxin_3"/>
    <property type="match status" value="1"/>
</dbReference>
<dbReference type="EMBL" id="CP117826">
    <property type="protein sequence ID" value="XCC61650.1"/>
    <property type="molecule type" value="Genomic_DNA"/>
</dbReference>
<dbReference type="SUPFAM" id="SSF52833">
    <property type="entry name" value="Thioredoxin-like"/>
    <property type="match status" value="1"/>
</dbReference>
<evidence type="ECO:0000313" key="2">
    <source>
        <dbReference type="EMBL" id="XCC61650.1"/>
    </source>
</evidence>
<dbReference type="InterPro" id="IPR036249">
    <property type="entry name" value="Thioredoxin-like_sf"/>
</dbReference>
<dbReference type="InterPro" id="IPR012336">
    <property type="entry name" value="Thioredoxin-like_fold"/>
</dbReference>
<feature type="domain" description="Thioredoxin-like fold" evidence="1">
    <location>
        <begin position="5"/>
        <end position="82"/>
    </location>
</feature>
<protein>
    <submittedName>
        <fullName evidence="2">Thioredoxin family protein</fullName>
    </submittedName>
</protein>
<reference evidence="2" key="1">
    <citation type="submission" date="2023-02" db="EMBL/GenBank/DDBJ databases">
        <title>Gut commensal Christensenella minuta modulates host metabolism via a new class of secondary bile acids.</title>
        <authorList>
            <person name="Liu C."/>
        </authorList>
    </citation>
    <scope>NUCLEOTIDE SEQUENCE</scope>
    <source>
        <strain evidence="2">CA70</strain>
    </source>
</reference>
<name>A0AAU8A643_9FIRM</name>
<proteinExistence type="predicted"/>
<evidence type="ECO:0000259" key="1">
    <source>
        <dbReference type="Pfam" id="PF13192"/>
    </source>
</evidence>
<dbReference type="AlphaFoldDB" id="A0AAU8A643"/>